<evidence type="ECO:0000313" key="2">
    <source>
        <dbReference type="EMBL" id="CAG8838609.1"/>
    </source>
</evidence>
<organism evidence="2 3">
    <name type="scientific">Gigaspora margarita</name>
    <dbReference type="NCBI Taxonomy" id="4874"/>
    <lineage>
        <taxon>Eukaryota</taxon>
        <taxon>Fungi</taxon>
        <taxon>Fungi incertae sedis</taxon>
        <taxon>Mucoromycota</taxon>
        <taxon>Glomeromycotina</taxon>
        <taxon>Glomeromycetes</taxon>
        <taxon>Diversisporales</taxon>
        <taxon>Gigasporaceae</taxon>
        <taxon>Gigaspora</taxon>
    </lineage>
</organism>
<name>A0ABN7WR61_GIGMA</name>
<dbReference type="Proteomes" id="UP000789901">
    <property type="component" value="Unassembled WGS sequence"/>
</dbReference>
<accession>A0ABN7WR61</accession>
<proteinExistence type="predicted"/>
<sequence length="143" mass="16361">LLQYKTRTGIFNFNLVWNIVDDVDPVAWWQGNFGELASKLCRVASRILMIPSSSAAYNNYKLTCPSLELSDIVKVALCYKDRPRESYEFELLDPNNSNESGKDELEDELKDKLENGLAESNEDYIVKLTESEIEKSNIDSENK</sequence>
<keyword evidence="3" id="KW-1185">Reference proteome</keyword>
<evidence type="ECO:0000313" key="3">
    <source>
        <dbReference type="Proteomes" id="UP000789901"/>
    </source>
</evidence>
<feature type="non-terminal residue" evidence="2">
    <location>
        <position position="1"/>
    </location>
</feature>
<feature type="domain" description="HAT C-terminal dimerisation" evidence="1">
    <location>
        <begin position="13"/>
        <end position="57"/>
    </location>
</feature>
<dbReference type="EMBL" id="CAJVQB010058502">
    <property type="protein sequence ID" value="CAG8838609.1"/>
    <property type="molecule type" value="Genomic_DNA"/>
</dbReference>
<gene>
    <name evidence="2" type="ORF">GMARGA_LOCUS34061</name>
</gene>
<evidence type="ECO:0000259" key="1">
    <source>
        <dbReference type="Pfam" id="PF05699"/>
    </source>
</evidence>
<protein>
    <submittedName>
        <fullName evidence="2">30978_t:CDS:1</fullName>
    </submittedName>
</protein>
<reference evidence="2 3" key="1">
    <citation type="submission" date="2021-06" db="EMBL/GenBank/DDBJ databases">
        <authorList>
            <person name="Kallberg Y."/>
            <person name="Tangrot J."/>
            <person name="Rosling A."/>
        </authorList>
    </citation>
    <scope>NUCLEOTIDE SEQUENCE [LARGE SCALE GENOMIC DNA]</scope>
    <source>
        <strain evidence="2 3">120-4 pot B 10/14</strain>
    </source>
</reference>
<comment type="caution">
    <text evidence="2">The sequence shown here is derived from an EMBL/GenBank/DDBJ whole genome shotgun (WGS) entry which is preliminary data.</text>
</comment>
<dbReference type="Pfam" id="PF05699">
    <property type="entry name" value="Dimer_Tnp_hAT"/>
    <property type="match status" value="1"/>
</dbReference>
<dbReference type="InterPro" id="IPR008906">
    <property type="entry name" value="HATC_C_dom"/>
</dbReference>